<reference evidence="4 5" key="1">
    <citation type="journal article" date="2009" name="Stand. Genomic Sci.">
        <title>Complete genome sequence of Methanocorpusculum labreanum type strain Z.</title>
        <authorList>
            <person name="Anderson I.J."/>
            <person name="Sieprawska-Lupa M."/>
            <person name="Goltsman E."/>
            <person name="Lapidus A."/>
            <person name="Copeland A."/>
            <person name="Glavina Del Rio T."/>
            <person name="Tice H."/>
            <person name="Dalin E."/>
            <person name="Barry K."/>
            <person name="Pitluck S."/>
            <person name="Hauser L."/>
            <person name="Land M."/>
            <person name="Lucas S."/>
            <person name="Richardson P."/>
            <person name="Whitman W.B."/>
            <person name="Kyrpides N.C."/>
        </authorList>
    </citation>
    <scope>NUCLEOTIDE SEQUENCE [LARGE SCALE GENOMIC DNA]</scope>
    <source>
        <strain evidence="5">ATCC 43576 / DSM 4855 / Z</strain>
    </source>
</reference>
<dbReference type="Gene3D" id="3.40.50.360">
    <property type="match status" value="1"/>
</dbReference>
<dbReference type="Proteomes" id="UP000000365">
    <property type="component" value="Chromosome"/>
</dbReference>
<dbReference type="PANTHER" id="PTHR43741">
    <property type="entry name" value="FMN-DEPENDENT NADH-AZOREDUCTASE 1"/>
    <property type="match status" value="1"/>
</dbReference>
<dbReference type="HOGENOM" id="CLU_050993_1_1_2"/>
<comment type="similarity">
    <text evidence="2">Belongs to the SsuE family. Isf subfamily.</text>
</comment>
<dbReference type="STRING" id="410358.Mlab_1736"/>
<dbReference type="AlphaFoldDB" id="A2SU91"/>
<sequence length="234" mass="26864">MKITVIYGTSRTEKSSTYNIAQQFLAELADGDPVTEFHLPKDMPEFCTGCFNCFSDPAKCPHYAYIKPISDAMLNADLIIISAPVYVFHMPGQVKALLDHFGYQWIAHRPIEAFFHKQGLVITTAAGAGMRHAAKDAQDSFNWWGVGRTYTFKKAVQASEWSQVSEKKREKITKEVKATSRKILAQKGSGPRLKVKMIFYLMRFVQKKYRYNPEDVAYWKEKGWFDGKKPWKDT</sequence>
<gene>
    <name evidence="4" type="ordered locus">Mlab_1736</name>
</gene>
<dbReference type="InterPro" id="IPR050104">
    <property type="entry name" value="FMN-dep_NADH:Q_OxRdtase_AzoR1"/>
</dbReference>
<evidence type="ECO:0000259" key="3">
    <source>
        <dbReference type="Pfam" id="PF03358"/>
    </source>
</evidence>
<dbReference type="Pfam" id="PF03358">
    <property type="entry name" value="FMN_red"/>
    <property type="match status" value="1"/>
</dbReference>
<evidence type="ECO:0000256" key="2">
    <source>
        <dbReference type="ARBA" id="ARBA00038292"/>
    </source>
</evidence>
<dbReference type="GeneID" id="4795890"/>
<dbReference type="SUPFAM" id="SSF52218">
    <property type="entry name" value="Flavoproteins"/>
    <property type="match status" value="1"/>
</dbReference>
<dbReference type="OrthoDB" id="9059at2157"/>
<proteinExistence type="inferred from homology"/>
<dbReference type="InterPro" id="IPR005025">
    <property type="entry name" value="FMN_Rdtase-like_dom"/>
</dbReference>
<dbReference type="PANTHER" id="PTHR43741:SF4">
    <property type="entry name" value="FMN-DEPENDENT NADH:QUINONE OXIDOREDUCTASE"/>
    <property type="match status" value="1"/>
</dbReference>
<comment type="cofactor">
    <cofactor evidence="1">
        <name>[4Fe-4S] cluster</name>
        <dbReference type="ChEBI" id="CHEBI:49883"/>
    </cofactor>
</comment>
<keyword evidence="5" id="KW-1185">Reference proteome</keyword>
<dbReference type="EMBL" id="CP000559">
    <property type="protein sequence ID" value="ABN07897.1"/>
    <property type="molecule type" value="Genomic_DNA"/>
</dbReference>
<dbReference type="RefSeq" id="WP_011834100.1">
    <property type="nucleotide sequence ID" value="NC_008942.1"/>
</dbReference>
<dbReference type="InterPro" id="IPR029039">
    <property type="entry name" value="Flavoprotein-like_sf"/>
</dbReference>
<protein>
    <submittedName>
        <fullName evidence="4">NAD(P)H dehydrogenase (Quinone)</fullName>
    </submittedName>
</protein>
<dbReference type="GO" id="GO:0016491">
    <property type="term" value="F:oxidoreductase activity"/>
    <property type="evidence" value="ECO:0007669"/>
    <property type="project" value="InterPro"/>
</dbReference>
<evidence type="ECO:0000313" key="4">
    <source>
        <dbReference type="EMBL" id="ABN07897.1"/>
    </source>
</evidence>
<accession>A2SU91</accession>
<evidence type="ECO:0000256" key="1">
    <source>
        <dbReference type="ARBA" id="ARBA00001966"/>
    </source>
</evidence>
<organism evidence="4 5">
    <name type="scientific">Methanocorpusculum labreanum (strain ATCC 43576 / DSM 4855 / Z)</name>
    <dbReference type="NCBI Taxonomy" id="410358"/>
    <lineage>
        <taxon>Archaea</taxon>
        <taxon>Methanobacteriati</taxon>
        <taxon>Methanobacteriota</taxon>
        <taxon>Stenosarchaea group</taxon>
        <taxon>Methanomicrobia</taxon>
        <taxon>Methanomicrobiales</taxon>
        <taxon>Methanocorpusculaceae</taxon>
        <taxon>Methanocorpusculum</taxon>
    </lineage>
</organism>
<name>A2SU91_METLZ</name>
<feature type="domain" description="NADPH-dependent FMN reductase-like" evidence="3">
    <location>
        <begin position="1"/>
        <end position="145"/>
    </location>
</feature>
<dbReference type="KEGG" id="mla:Mlab_1736"/>
<evidence type="ECO:0000313" key="5">
    <source>
        <dbReference type="Proteomes" id="UP000000365"/>
    </source>
</evidence>
<dbReference type="eggNOG" id="arCOG02575">
    <property type="taxonomic scope" value="Archaea"/>
</dbReference>